<dbReference type="WBParaSite" id="JU765_v2.g6144.t1">
    <property type="protein sequence ID" value="JU765_v2.g6144.t1"/>
    <property type="gene ID" value="JU765_v2.g6144"/>
</dbReference>
<dbReference type="Proteomes" id="UP000887576">
    <property type="component" value="Unplaced"/>
</dbReference>
<sequence length="221" mass="24367">MVAQFLKRKKRTCVLPIFFHVLLPVLLTGLLNLFLDTMALVCMSKARCFNVKQISVFARQLRTSAVARSDVKTSIQKLGWEYLVKQEASGRPLAPHLTIYKPQLTWMLSGLHRITGCVMAGTLLIGGVGFATLPIDFTTFVNFVQGLNLPTVILAAFKFIVAFPIAFHTLNGIRFIGFDLAKGTDIASVYRSGWFVFGLAALIAVAVVAQSYQQKAAKKLN</sequence>
<evidence type="ECO:0000313" key="2">
    <source>
        <dbReference type="WBParaSite" id="JU765_v2.g6144.t1"/>
    </source>
</evidence>
<protein>
    <submittedName>
        <fullName evidence="2">Succinate dehydrogenase cytochrome b560 subunit, mitochondrial</fullName>
    </submittedName>
</protein>
<name>A0AC34RE59_9BILA</name>
<organism evidence="1 2">
    <name type="scientific">Panagrolaimus sp. JU765</name>
    <dbReference type="NCBI Taxonomy" id="591449"/>
    <lineage>
        <taxon>Eukaryota</taxon>
        <taxon>Metazoa</taxon>
        <taxon>Ecdysozoa</taxon>
        <taxon>Nematoda</taxon>
        <taxon>Chromadorea</taxon>
        <taxon>Rhabditida</taxon>
        <taxon>Tylenchina</taxon>
        <taxon>Panagrolaimomorpha</taxon>
        <taxon>Panagrolaimoidea</taxon>
        <taxon>Panagrolaimidae</taxon>
        <taxon>Panagrolaimus</taxon>
    </lineage>
</organism>
<proteinExistence type="predicted"/>
<accession>A0AC34RE59</accession>
<reference evidence="2" key="1">
    <citation type="submission" date="2022-11" db="UniProtKB">
        <authorList>
            <consortium name="WormBaseParasite"/>
        </authorList>
    </citation>
    <scope>IDENTIFICATION</scope>
</reference>
<evidence type="ECO:0000313" key="1">
    <source>
        <dbReference type="Proteomes" id="UP000887576"/>
    </source>
</evidence>